<dbReference type="InterPro" id="IPR013760">
    <property type="entry name" value="Topo_IIA-like_dom_sf"/>
</dbReference>
<dbReference type="GO" id="GO:0046872">
    <property type="term" value="F:metal ion binding"/>
    <property type="evidence" value="ECO:0007669"/>
    <property type="project" value="UniProtKB-KW"/>
</dbReference>
<keyword evidence="12 15" id="KW-0238">DNA-binding</keyword>
<evidence type="ECO:0000256" key="7">
    <source>
        <dbReference type="ARBA" id="ARBA00022723"/>
    </source>
</evidence>
<dbReference type="InterPro" id="IPR002205">
    <property type="entry name" value="Topo_IIA_dom_A"/>
</dbReference>
<accession>W5SAC2</accession>
<feature type="compositionally biased region" description="Basic residues" evidence="17">
    <location>
        <begin position="1134"/>
        <end position="1143"/>
    </location>
</feature>
<dbReference type="PANTHER" id="PTHR10169:SF38">
    <property type="entry name" value="DNA TOPOISOMERASE 2"/>
    <property type="match status" value="1"/>
</dbReference>
<dbReference type="EMBL" id="KF740664">
    <property type="protein sequence ID" value="AHH01705.1"/>
    <property type="molecule type" value="Genomic_DNA"/>
</dbReference>
<dbReference type="Pfam" id="PF16898">
    <property type="entry name" value="TOPRIM_C"/>
    <property type="match status" value="1"/>
</dbReference>
<dbReference type="SMART" id="SM00433">
    <property type="entry name" value="TOP2c"/>
    <property type="match status" value="1"/>
</dbReference>
<dbReference type="InterPro" id="IPR020568">
    <property type="entry name" value="Ribosomal_Su5_D2-typ_SF"/>
</dbReference>
<dbReference type="PRINTS" id="PR01158">
    <property type="entry name" value="TOPISMRASEII"/>
</dbReference>
<dbReference type="PRINTS" id="PR00418">
    <property type="entry name" value="TPI2FAMILY"/>
</dbReference>
<dbReference type="Gene3D" id="3.40.50.670">
    <property type="match status" value="1"/>
</dbReference>
<keyword evidence="7" id="KW-0479">Metal-binding</keyword>
<dbReference type="InterPro" id="IPR050634">
    <property type="entry name" value="DNA_Topoisomerase_II"/>
</dbReference>
<dbReference type="GO" id="GO:0005524">
    <property type="term" value="F:ATP binding"/>
    <property type="evidence" value="ECO:0007669"/>
    <property type="project" value="UniProtKB-KW"/>
</dbReference>
<proteinExistence type="inferred from homology"/>
<dbReference type="GO" id="GO:0003918">
    <property type="term" value="F:DNA topoisomerase type II (double strand cut, ATP-hydrolyzing) activity"/>
    <property type="evidence" value="ECO:0007669"/>
    <property type="project" value="UniProtKB-EC"/>
</dbReference>
<dbReference type="GeneID" id="18266166"/>
<evidence type="ECO:0000256" key="15">
    <source>
        <dbReference type="PROSITE-ProRule" id="PRU01384"/>
    </source>
</evidence>
<gene>
    <name evidence="19" type="ORF">pv_138</name>
</gene>
<dbReference type="Pfam" id="PF00521">
    <property type="entry name" value="DNA_topoisoIV"/>
    <property type="match status" value="1"/>
</dbReference>
<dbReference type="InterPro" id="IPR014721">
    <property type="entry name" value="Ribsml_uS5_D2-typ_fold_subgr"/>
</dbReference>
<feature type="region of interest" description="Disordered" evidence="17">
    <location>
        <begin position="1122"/>
        <end position="1143"/>
    </location>
</feature>
<evidence type="ECO:0000256" key="4">
    <source>
        <dbReference type="ARBA" id="ARBA00011080"/>
    </source>
</evidence>
<feature type="domain" description="Topo IIA-type catalytic" evidence="18">
    <location>
        <begin position="684"/>
        <end position="1107"/>
    </location>
</feature>
<dbReference type="PANTHER" id="PTHR10169">
    <property type="entry name" value="DNA TOPOISOMERASE/GYRASE"/>
    <property type="match status" value="1"/>
</dbReference>
<protein>
    <recommendedName>
        <fullName evidence="6">DNA topoisomerase 2</fullName>
        <ecNumber evidence="5">5.6.2.2</ecNumber>
    </recommendedName>
    <alternativeName>
        <fullName evidence="14">DNA topoisomerase II</fullName>
    </alternativeName>
</protein>
<dbReference type="Pfam" id="PF00204">
    <property type="entry name" value="DNA_gyraseB"/>
    <property type="match status" value="1"/>
</dbReference>
<name>W5SAC2_9VIRU</name>
<dbReference type="InterPro" id="IPR001241">
    <property type="entry name" value="Topo_IIA"/>
</dbReference>
<sequence>MRARNYQKLSHEDHIRTISDTYIGSDKQVPREARLLTTIETPNGKKHSFVSTTISLPEAVEYLFLEIESNAGDNADRSYQQGVDPGPVTVMMNGTTIAVRNSGLPIPVEMHPEHKVYVPELIFGMLLTSSNYSGTRTGAGRNGYGAKLVNLYSKSFSIEVADPVRGILYKQSWQNLMNVRHEPILTHYEGPAYVTVYYDLDLARFGYSEYPQEAFGLFAAHVADLSLTSKIVTHFNDQTFSLSKIEDYSALFRNADASGKKPKMLIHRETTPFFYELCLIDTPDEASNVSFANTKLTRQGGTHITAVMKAMEGLIKIVNGEGKGKEAKDPKSARRKVTLKDLAPHLSIIINCRVENPGWSDQMKTGLKSPALKIALPEGLFKKMASWDLVARLFSTIESRELKALSSTDGKKRKHVNIHQLQDANFAGTKQSSDCSLYVVEGVSASGYAGGLADALEGRDYIGIYPIRGKLLNVMNANPMQIANNDVISRLKEVIGLREGLDYSIQKNFETLRYGHLIILADADVDGKHIIGLILNLFFCRFPTLLARGFVKYLRTPVLRLKKGKQTQNFFSDSEYLRWQAVNPDFKTWEHKYCKGLGSSSDREVADDSKQPRVVVCFYDENAPTSMKLAFDEALTDLRKNWIEQFKNSVSEIFTVEGPEIQSVSDFINIEMVRFSLDNLSRSVPRMLDGLKVSQRKAIWGAMSHWKSWHSSKKLPTTKVKQLAGKVSGETAYKHGEDNIAKTIMAMAQVYVGTNNMPYFVRDGQFGSRKWLGEDTPDSRYPFTCPEKWWPYVFRKEDEPLLTYVEDEGQILEPVTLLPILPMCMINGCNGIGTGWSTFMPNHSPSEVADWLEKKILEQELPEINPWYMGFEGGIYLKPVRQEEVDDDDDHEGEVGYSMITSGIFHQKGDQVIITELPIGRGMQKYSEWLKTLVEAKIIKDYQDKSTLNVPQIIIDGFPKPTLRRLKLQRSFGMTNIVLLDTHDNPKRYPNTTCLLEDFYAQRLPYYEKRKANHLKELKEKFDKISHKIRLVLAVLSGEIVVSNRKKSEVVAQLEQKGIPKTLLKEVNLYHLTAEEVERLQREKDETEQAYQAYEQLPYQQLWLNELIEFKKFWAKFQVEKEEEQIQEDETSGKGRKGGKKTN</sequence>
<evidence type="ECO:0000256" key="13">
    <source>
        <dbReference type="ARBA" id="ARBA00023235"/>
    </source>
</evidence>
<dbReference type="InterPro" id="IPR013506">
    <property type="entry name" value="Topo_IIA_bsu_dom2"/>
</dbReference>
<evidence type="ECO:0000256" key="2">
    <source>
        <dbReference type="ARBA" id="ARBA00001913"/>
    </source>
</evidence>
<reference evidence="19 20" key="1">
    <citation type="journal article" date="2014" name="Proc. Natl. Acad. Sci. U.S.A.">
        <title>Thirty-thousand-year-old distant relative of giant icosahedral DNA viruses with a pandoravirus morphology.</title>
        <authorList>
            <person name="Legendre M."/>
            <person name="Bartoli J."/>
            <person name="Shmakova L."/>
            <person name="Jeudy S."/>
            <person name="Labadie K."/>
            <person name="Adrait A."/>
            <person name="Lescot M."/>
            <person name="Poirot O."/>
            <person name="Bertaux L."/>
            <person name="Bruley C."/>
            <person name="Coute Y."/>
            <person name="Rivkina E."/>
            <person name="Abergel C."/>
            <person name="Claverie J.M."/>
        </authorList>
    </citation>
    <scope>NUCLEOTIDE SEQUENCE [LARGE SCALE GENOMIC DNA]</scope>
    <source>
        <strain evidence="19">P1084-T</strain>
    </source>
</reference>
<evidence type="ECO:0000256" key="5">
    <source>
        <dbReference type="ARBA" id="ARBA00012895"/>
    </source>
</evidence>
<dbReference type="KEGG" id="vg:18266166"/>
<keyword evidence="10" id="KW-0460">Magnesium</keyword>
<feature type="active site" description="O-(5'-phospho-DNA)-tyrosine intermediate" evidence="15">
    <location>
        <position position="781"/>
    </location>
</feature>
<dbReference type="SMART" id="SM00434">
    <property type="entry name" value="TOP4c"/>
    <property type="match status" value="1"/>
</dbReference>
<dbReference type="GO" id="GO:0000819">
    <property type="term" value="P:sister chromatid segregation"/>
    <property type="evidence" value="ECO:0007669"/>
    <property type="project" value="TreeGrafter"/>
</dbReference>
<dbReference type="Proteomes" id="UP000202176">
    <property type="component" value="Segment"/>
</dbReference>
<dbReference type="InterPro" id="IPR036890">
    <property type="entry name" value="HATPase_C_sf"/>
</dbReference>
<evidence type="ECO:0000256" key="9">
    <source>
        <dbReference type="ARBA" id="ARBA00022840"/>
    </source>
</evidence>
<dbReference type="SUPFAM" id="SSF55874">
    <property type="entry name" value="ATPase domain of HSP90 chaperone/DNA topoisomerase II/histidine kinase"/>
    <property type="match status" value="1"/>
</dbReference>
<dbReference type="Gene3D" id="1.10.268.10">
    <property type="entry name" value="Topoisomerase, domain 3"/>
    <property type="match status" value="1"/>
</dbReference>
<evidence type="ECO:0000256" key="11">
    <source>
        <dbReference type="ARBA" id="ARBA00023029"/>
    </source>
</evidence>
<dbReference type="RefSeq" id="YP_009001040.1">
    <property type="nucleotide sequence ID" value="NC_023423.1"/>
</dbReference>
<dbReference type="InterPro" id="IPR001154">
    <property type="entry name" value="TopoII_euk"/>
</dbReference>
<evidence type="ECO:0000256" key="17">
    <source>
        <dbReference type="SAM" id="MobiDB-lite"/>
    </source>
</evidence>
<comment type="catalytic activity">
    <reaction evidence="1 15">
        <text>ATP-dependent breakage, passage and rejoining of double-stranded DNA.</text>
        <dbReference type="EC" id="5.6.2.2"/>
    </reaction>
</comment>
<keyword evidence="9" id="KW-0067">ATP-binding</keyword>
<comment type="similarity">
    <text evidence="4">Belongs to the type II topoisomerase family.</text>
</comment>
<dbReference type="GO" id="GO:0006265">
    <property type="term" value="P:DNA topological change"/>
    <property type="evidence" value="ECO:0007669"/>
    <property type="project" value="UniProtKB-UniRule"/>
</dbReference>
<dbReference type="EC" id="5.6.2.2" evidence="5"/>
<dbReference type="InterPro" id="IPR013757">
    <property type="entry name" value="Topo_IIA_A_a_sf"/>
</dbReference>
<dbReference type="SUPFAM" id="SSF54211">
    <property type="entry name" value="Ribosomal protein S5 domain 2-like"/>
    <property type="match status" value="1"/>
</dbReference>
<dbReference type="InterPro" id="IPR006171">
    <property type="entry name" value="TOPRIM_dom"/>
</dbReference>
<dbReference type="Gene3D" id="3.90.199.10">
    <property type="entry name" value="Topoisomerase II, domain 5"/>
    <property type="match status" value="1"/>
</dbReference>
<evidence type="ECO:0000256" key="1">
    <source>
        <dbReference type="ARBA" id="ARBA00000185"/>
    </source>
</evidence>
<feature type="coiled-coil region" evidence="16">
    <location>
        <begin position="1070"/>
        <end position="1097"/>
    </location>
</feature>
<dbReference type="Gene3D" id="3.30.1490.30">
    <property type="match status" value="1"/>
</dbReference>
<keyword evidence="13 15" id="KW-0413">Isomerase</keyword>
<comment type="cofactor">
    <cofactor evidence="2">
        <name>Ca(2+)</name>
        <dbReference type="ChEBI" id="CHEBI:29108"/>
    </cofactor>
</comment>
<dbReference type="InterPro" id="IPR013758">
    <property type="entry name" value="Topo_IIA_A/C_ab"/>
</dbReference>
<organism evidence="19 20">
    <name type="scientific">Pithovirus sibericum</name>
    <dbReference type="NCBI Taxonomy" id="1450746"/>
    <lineage>
        <taxon>Viruses</taxon>
        <taxon>Pithoviruses</taxon>
        <taxon>Orthopithovirinae</taxon>
        <taxon>Alphapithovirus</taxon>
        <taxon>Alphapithovirus sibericum</taxon>
    </lineage>
</organism>
<dbReference type="SUPFAM" id="SSF56719">
    <property type="entry name" value="Type II DNA topoisomerase"/>
    <property type="match status" value="1"/>
</dbReference>
<keyword evidence="16" id="KW-0175">Coiled coil</keyword>
<evidence type="ECO:0000256" key="3">
    <source>
        <dbReference type="ARBA" id="ARBA00001946"/>
    </source>
</evidence>
<evidence type="ECO:0000256" key="8">
    <source>
        <dbReference type="ARBA" id="ARBA00022741"/>
    </source>
</evidence>
<evidence type="ECO:0000256" key="16">
    <source>
        <dbReference type="SAM" id="Coils"/>
    </source>
</evidence>
<keyword evidence="8" id="KW-0547">Nucleotide-binding</keyword>
<evidence type="ECO:0000256" key="6">
    <source>
        <dbReference type="ARBA" id="ARBA00019635"/>
    </source>
</evidence>
<dbReference type="PROSITE" id="PS52040">
    <property type="entry name" value="TOPO_IIA"/>
    <property type="match status" value="1"/>
</dbReference>
<evidence type="ECO:0000313" key="20">
    <source>
        <dbReference type="Proteomes" id="UP000202176"/>
    </source>
</evidence>
<dbReference type="Gene3D" id="3.30.565.10">
    <property type="entry name" value="Histidine kinase-like ATPase, C-terminal domain"/>
    <property type="match status" value="1"/>
</dbReference>
<dbReference type="Gene3D" id="3.30.1360.40">
    <property type="match status" value="1"/>
</dbReference>
<dbReference type="GO" id="GO:0003677">
    <property type="term" value="F:DNA binding"/>
    <property type="evidence" value="ECO:0007669"/>
    <property type="project" value="UniProtKB-UniRule"/>
</dbReference>
<dbReference type="InterPro" id="IPR013759">
    <property type="entry name" value="Topo_IIA_B_C"/>
</dbReference>
<evidence type="ECO:0000313" key="19">
    <source>
        <dbReference type="EMBL" id="AHH01705.1"/>
    </source>
</evidence>
<dbReference type="FunFam" id="3.40.50.670:FF:000001">
    <property type="entry name" value="DNA topoisomerase 2"/>
    <property type="match status" value="1"/>
</dbReference>
<dbReference type="Pfam" id="PF01751">
    <property type="entry name" value="Toprim"/>
    <property type="match status" value="1"/>
</dbReference>
<comment type="cofactor">
    <cofactor evidence="3">
        <name>Mg(2+)</name>
        <dbReference type="ChEBI" id="CHEBI:18420"/>
    </cofactor>
</comment>
<evidence type="ECO:0000256" key="12">
    <source>
        <dbReference type="ARBA" id="ARBA00023125"/>
    </source>
</evidence>
<evidence type="ECO:0000256" key="10">
    <source>
        <dbReference type="ARBA" id="ARBA00022842"/>
    </source>
</evidence>
<evidence type="ECO:0000259" key="18">
    <source>
        <dbReference type="PROSITE" id="PS52040"/>
    </source>
</evidence>
<dbReference type="Gene3D" id="3.30.230.10">
    <property type="match status" value="1"/>
</dbReference>
<keyword evidence="20" id="KW-1185">Reference proteome</keyword>
<dbReference type="InterPro" id="IPR031660">
    <property type="entry name" value="TOPRIM_C"/>
</dbReference>
<dbReference type="OrthoDB" id="569at10239"/>
<keyword evidence="11 15" id="KW-0799">Topoisomerase</keyword>
<evidence type="ECO:0000256" key="14">
    <source>
        <dbReference type="ARBA" id="ARBA00031138"/>
    </source>
</evidence>